<dbReference type="PRINTS" id="PR00625">
    <property type="entry name" value="JDOMAIN"/>
</dbReference>
<evidence type="ECO:0000313" key="4">
    <source>
        <dbReference type="EMBL" id="KAK8012665.1"/>
    </source>
</evidence>
<evidence type="ECO:0000256" key="2">
    <source>
        <dbReference type="SAM" id="Phobius"/>
    </source>
</evidence>
<feature type="compositionally biased region" description="Basic and acidic residues" evidence="1">
    <location>
        <begin position="333"/>
        <end position="352"/>
    </location>
</feature>
<feature type="compositionally biased region" description="Acidic residues" evidence="1">
    <location>
        <begin position="456"/>
        <end position="478"/>
    </location>
</feature>
<dbReference type="Proteomes" id="UP001396898">
    <property type="component" value="Unassembled WGS sequence"/>
</dbReference>
<dbReference type="PANTHER" id="PTHR24074">
    <property type="entry name" value="CO-CHAPERONE PROTEIN DJLA"/>
    <property type="match status" value="1"/>
</dbReference>
<sequence>MEGGRSNESRTESRPNRRRRKNGERNVLTKESRGAMGSRERPPPSTVEEAIGLVYETDHIMKGHVHDAIAASREQDRREYLEEIKALQCCADPTVSELTDLISRAVETDQRFVRTVRVYAKQGKDGKEKDYDIKGEGFAGGDEPPRPPRKPRKPRKPRLYSRLLMYVWRFIYEVIFWIFILFLCFTIFHRLFMQPEEDELFPSAPPPPNYYAILNISPIATDQEVRRAYRRMALIYHPDKVKTAAGSAAAAAAFPASSVGGKGTKQTPEMVAEERMRFILDAYQTLSGGDERCKYDYYDWPRSEGAVLANTKNGAHQLWQCLVRGRVKKGFNDAKNARNRAERAKQEAKAEEENTEEEDAEAEVEDTEGGEENAEEENVEEAKAEAEEESAEDAEEEDAKEENVKEAKLETEEAKTEEAKTEEAKTEEAKTEEAKTEEAKTEEAKTEEAKTGAEEEKVEEEETEEDNLEAEKKEDEEEVRGSAAPKQDMAEGGSLLLERFLKYAEKAAAAYHILCYSDAVARTGLFALVNAITWKFGVELPDICLGGR</sequence>
<protein>
    <submittedName>
        <fullName evidence="4">Cell cycle control protein (Cwf23)</fullName>
    </submittedName>
</protein>
<feature type="compositionally biased region" description="Acidic residues" evidence="1">
    <location>
        <begin position="386"/>
        <end position="400"/>
    </location>
</feature>
<feature type="region of interest" description="Disordered" evidence="1">
    <location>
        <begin position="127"/>
        <end position="155"/>
    </location>
</feature>
<reference evidence="4 5" key="1">
    <citation type="submission" date="2023-01" db="EMBL/GenBank/DDBJ databases">
        <title>Analysis of 21 Apiospora genomes using comparative genomics revels a genus with tremendous synthesis potential of carbohydrate active enzymes and secondary metabolites.</title>
        <authorList>
            <person name="Sorensen T."/>
        </authorList>
    </citation>
    <scope>NUCLEOTIDE SEQUENCE [LARGE SCALE GENOMIC DNA]</scope>
    <source>
        <strain evidence="4 5">CBS 20057</strain>
    </source>
</reference>
<keyword evidence="2" id="KW-1133">Transmembrane helix</keyword>
<proteinExistence type="predicted"/>
<name>A0ABR1RIJ5_9PEZI</name>
<dbReference type="InterPro" id="IPR050817">
    <property type="entry name" value="DjlA_DnaK_co-chaperone"/>
</dbReference>
<feature type="compositionally biased region" description="Basic and acidic residues" evidence="1">
    <location>
        <begin position="1"/>
        <end position="15"/>
    </location>
</feature>
<dbReference type="InterPro" id="IPR036869">
    <property type="entry name" value="J_dom_sf"/>
</dbReference>
<dbReference type="CDD" id="cd06257">
    <property type="entry name" value="DnaJ"/>
    <property type="match status" value="1"/>
</dbReference>
<dbReference type="SUPFAM" id="SSF46565">
    <property type="entry name" value="Chaperone J-domain"/>
    <property type="match status" value="1"/>
</dbReference>
<feature type="domain" description="J" evidence="3">
    <location>
        <begin position="209"/>
        <end position="299"/>
    </location>
</feature>
<feature type="region of interest" description="Disordered" evidence="1">
    <location>
        <begin position="333"/>
        <end position="488"/>
    </location>
</feature>
<gene>
    <name evidence="4" type="ORF">PG991_010040</name>
</gene>
<dbReference type="Pfam" id="PF00226">
    <property type="entry name" value="DnaJ"/>
    <property type="match status" value="1"/>
</dbReference>
<dbReference type="InterPro" id="IPR001623">
    <property type="entry name" value="DnaJ_domain"/>
</dbReference>
<evidence type="ECO:0000256" key="1">
    <source>
        <dbReference type="SAM" id="MobiDB-lite"/>
    </source>
</evidence>
<comment type="caution">
    <text evidence="4">The sequence shown here is derived from an EMBL/GenBank/DDBJ whole genome shotgun (WGS) entry which is preliminary data.</text>
</comment>
<feature type="compositionally biased region" description="Acidic residues" evidence="1">
    <location>
        <begin position="353"/>
        <end position="379"/>
    </location>
</feature>
<feature type="transmembrane region" description="Helical" evidence="2">
    <location>
        <begin position="163"/>
        <end position="188"/>
    </location>
</feature>
<accession>A0ABR1RIJ5</accession>
<feature type="compositionally biased region" description="Basic and acidic residues" evidence="1">
    <location>
        <begin position="23"/>
        <end position="42"/>
    </location>
</feature>
<dbReference type="Gene3D" id="1.10.287.110">
    <property type="entry name" value="DnaJ domain"/>
    <property type="match status" value="1"/>
</dbReference>
<feature type="region of interest" description="Disordered" evidence="1">
    <location>
        <begin position="1"/>
        <end position="46"/>
    </location>
</feature>
<evidence type="ECO:0000313" key="5">
    <source>
        <dbReference type="Proteomes" id="UP001396898"/>
    </source>
</evidence>
<evidence type="ECO:0000259" key="3">
    <source>
        <dbReference type="PROSITE" id="PS50076"/>
    </source>
</evidence>
<dbReference type="PROSITE" id="PS50076">
    <property type="entry name" value="DNAJ_2"/>
    <property type="match status" value="1"/>
</dbReference>
<feature type="compositionally biased region" description="Basic and acidic residues" evidence="1">
    <location>
        <begin position="401"/>
        <end position="455"/>
    </location>
</feature>
<keyword evidence="2" id="KW-0812">Transmembrane</keyword>
<keyword evidence="2" id="KW-0472">Membrane</keyword>
<dbReference type="SMART" id="SM00271">
    <property type="entry name" value="DnaJ"/>
    <property type="match status" value="1"/>
</dbReference>
<keyword evidence="5" id="KW-1185">Reference proteome</keyword>
<dbReference type="EMBL" id="JAQQWI010000015">
    <property type="protein sequence ID" value="KAK8012665.1"/>
    <property type="molecule type" value="Genomic_DNA"/>
</dbReference>
<organism evidence="4 5">
    <name type="scientific">Apiospora marii</name>
    <dbReference type="NCBI Taxonomy" id="335849"/>
    <lineage>
        <taxon>Eukaryota</taxon>
        <taxon>Fungi</taxon>
        <taxon>Dikarya</taxon>
        <taxon>Ascomycota</taxon>
        <taxon>Pezizomycotina</taxon>
        <taxon>Sordariomycetes</taxon>
        <taxon>Xylariomycetidae</taxon>
        <taxon>Amphisphaeriales</taxon>
        <taxon>Apiosporaceae</taxon>
        <taxon>Apiospora</taxon>
    </lineage>
</organism>